<evidence type="ECO:0000313" key="2">
    <source>
        <dbReference type="Proteomes" id="UP000004431"/>
    </source>
</evidence>
<dbReference type="PANTHER" id="PTHR11669">
    <property type="entry name" value="REPLICATION FACTOR C / DNA POLYMERASE III GAMMA-TAU SUBUNIT"/>
    <property type="match status" value="1"/>
</dbReference>
<dbReference type="Proteomes" id="UP000004431">
    <property type="component" value="Unassembled WGS sequence"/>
</dbReference>
<protein>
    <submittedName>
        <fullName evidence="1">DNA polymerase III, delta' subunit</fullName>
    </submittedName>
</protein>
<accession>A0ABP2J3Q7</accession>
<dbReference type="EMBL" id="AEDQ01000029">
    <property type="protein sequence ID" value="EFL43830.1"/>
    <property type="molecule type" value="Genomic_DNA"/>
</dbReference>
<name>A0ABP2J3Q7_9ACTN</name>
<gene>
    <name evidence="1" type="ORF">HMPREF9248_0487</name>
</gene>
<reference evidence="1 2" key="1">
    <citation type="submission" date="2010-08" db="EMBL/GenBank/DDBJ databases">
        <authorList>
            <person name="Durkin A.S."/>
            <person name="Madupu R."/>
            <person name="Torralba M."/>
            <person name="Gillis M."/>
            <person name="Methe B."/>
            <person name="Sutton G."/>
            <person name="Nelson K.E."/>
        </authorList>
    </citation>
    <scope>NUCLEOTIDE SEQUENCE [LARGE SCALE GENOMIC DNA]</scope>
    <source>
        <strain evidence="1 2">PB189-T1-4</strain>
    </source>
</reference>
<comment type="caution">
    <text evidence="1">The sequence shown here is derived from an EMBL/GenBank/DDBJ whole genome shotgun (WGS) entry which is preliminary data.</text>
</comment>
<keyword evidence="2" id="KW-1185">Reference proteome</keyword>
<organism evidence="1 2">
    <name type="scientific">Fannyhessea vaginae PB189-T1-4</name>
    <dbReference type="NCBI Taxonomy" id="866774"/>
    <lineage>
        <taxon>Bacteria</taxon>
        <taxon>Bacillati</taxon>
        <taxon>Actinomycetota</taxon>
        <taxon>Coriobacteriia</taxon>
        <taxon>Coriobacteriales</taxon>
        <taxon>Atopobiaceae</taxon>
        <taxon>Fannyhessea</taxon>
    </lineage>
</organism>
<dbReference type="Pfam" id="PF13177">
    <property type="entry name" value="DNA_pol3_delta2"/>
    <property type="match status" value="1"/>
</dbReference>
<dbReference type="InterPro" id="IPR050238">
    <property type="entry name" value="DNA_Rep/Repair_Clamp_Loader"/>
</dbReference>
<dbReference type="Gene3D" id="3.40.50.300">
    <property type="entry name" value="P-loop containing nucleotide triphosphate hydrolases"/>
    <property type="match status" value="1"/>
</dbReference>
<proteinExistence type="predicted"/>
<evidence type="ECO:0000313" key="1">
    <source>
        <dbReference type="EMBL" id="EFL43830.1"/>
    </source>
</evidence>
<dbReference type="PANTHER" id="PTHR11669:SF8">
    <property type="entry name" value="DNA POLYMERASE III SUBUNIT DELTA"/>
    <property type="match status" value="1"/>
</dbReference>
<dbReference type="SUPFAM" id="SSF52540">
    <property type="entry name" value="P-loop containing nucleoside triphosphate hydrolases"/>
    <property type="match status" value="1"/>
</dbReference>
<sequence>MSHDNAHIRALQPRVCTFFQRAYTTQHLSQSYLFIGADGTGIDEVVCGVAQMLMCPHGACTSCEACTRVARGVHPDVHILQPESASGYVIAQIEDLIEQAWRGPICAQNKLFVIHKAQLLRDNAANALLKILEEPPSHTHFILIARDASLVLSTIVSRCQCIPFVMPTRARAEELVEHAAHVEPASAKAALYAAQNPKRAIAMLTCPASQDVRAQIIALMQRMHTADSWDIIEAADAIGETMQLPVDTEAQSLASELEHTKDFLSSAAKKQLELKQKRQITALHKAQLFDSLDMVRALLRDALCMATGMDAQETDGATEVPGSESVLVCADAHDVCVLLSQTCTPTALIAALSFIDTIHEYITRNVTPQSCLEALFVGIKEKLYASSTTR</sequence>
<dbReference type="InterPro" id="IPR027417">
    <property type="entry name" value="P-loop_NTPase"/>
</dbReference>